<gene>
    <name evidence="3" type="primary">tfc4</name>
    <name evidence="3" type="ordered locus">HELO_4046</name>
</gene>
<organism evidence="3 4">
    <name type="scientific">Halomonas elongata (strain ATCC 33173 / DSM 2581 / NBRC 15536 / NCIMB 2198 / 1H9)</name>
    <dbReference type="NCBI Taxonomy" id="768066"/>
    <lineage>
        <taxon>Bacteria</taxon>
        <taxon>Pseudomonadati</taxon>
        <taxon>Pseudomonadota</taxon>
        <taxon>Gammaproteobacteria</taxon>
        <taxon>Oceanospirillales</taxon>
        <taxon>Halomonadaceae</taxon>
        <taxon>Halomonas</taxon>
    </lineage>
</organism>
<dbReference type="Proteomes" id="UP000008707">
    <property type="component" value="Chromosome"/>
</dbReference>
<dbReference type="InterPro" id="IPR008258">
    <property type="entry name" value="Transglycosylase_SLT_dom_1"/>
</dbReference>
<dbReference type="SUPFAM" id="SSF53955">
    <property type="entry name" value="Lysozyme-like"/>
    <property type="match status" value="1"/>
</dbReference>
<dbReference type="HOGENOM" id="CLU_063182_2_1_6"/>
<evidence type="ECO:0000259" key="2">
    <source>
        <dbReference type="Pfam" id="PF01464"/>
    </source>
</evidence>
<dbReference type="KEGG" id="hel:HELO_4046"/>
<dbReference type="AlphaFoldDB" id="E1VA42"/>
<sequence length="263" mass="28065">MRCHASCLEGKTMRWGWISGLAMAVGLSGTAQASEIPPAYHVAAASQGVPAEVLYAIAMTESKMSLGEAIRPWPWTLNVGGKGYRYDSRDEACQALRRFLQDTRVVDVGIAQMNVRWQTVFHAGGRFQNPCDGLNPYANLEEAAAVLQAQYQIAGDWVQAAGRYHRPAGGAPAARYRRKVAEELAKLEGGQDLSPALAATSTATSASAASTSTASALGTAAATLTPDPDPDLVWRDPAPAEVTWVTPSMPDWHTQAQLEVAAR</sequence>
<accession>E1VA42</accession>
<name>E1VA42_HALED</name>
<dbReference type="eggNOG" id="COG0741">
    <property type="taxonomic scope" value="Bacteria"/>
</dbReference>
<evidence type="ECO:0000256" key="1">
    <source>
        <dbReference type="SAM" id="SignalP"/>
    </source>
</evidence>
<dbReference type="InterPro" id="IPR023346">
    <property type="entry name" value="Lysozyme-like_dom_sf"/>
</dbReference>
<dbReference type="CAZy" id="GH23">
    <property type="family name" value="Glycoside Hydrolase Family 23"/>
</dbReference>
<feature type="signal peptide" evidence="1">
    <location>
        <begin position="1"/>
        <end position="33"/>
    </location>
</feature>
<proteinExistence type="predicted"/>
<dbReference type="Pfam" id="PF01464">
    <property type="entry name" value="SLT"/>
    <property type="match status" value="1"/>
</dbReference>
<feature type="chain" id="PRO_5003153161" evidence="1">
    <location>
        <begin position="34"/>
        <end position="263"/>
    </location>
</feature>
<dbReference type="EMBL" id="FN869568">
    <property type="protein sequence ID" value="CBV43930.1"/>
    <property type="molecule type" value="Genomic_DNA"/>
</dbReference>
<protein>
    <submittedName>
        <fullName evidence="3">Secretion cluster MPF-G protein Tfc4</fullName>
    </submittedName>
</protein>
<evidence type="ECO:0000313" key="4">
    <source>
        <dbReference type="Proteomes" id="UP000008707"/>
    </source>
</evidence>
<keyword evidence="1" id="KW-0732">Signal</keyword>
<reference evidence="4" key="1">
    <citation type="journal article" date="2011" name="Environ. Microbiol.">
        <title>A blueprint of ectoine metabolism from the genome of the industrial producer Halomonas elongata DSM 2581(T).</title>
        <authorList>
            <person name="Schwibbert K."/>
            <person name="Marin-Sanguino A."/>
            <person name="Bagyan I."/>
            <person name="Heidrich G."/>
            <person name="Lentzen G."/>
            <person name="Seitz H."/>
            <person name="Rampp M."/>
            <person name="Schuster S.C."/>
            <person name="Klenk H.P."/>
            <person name="Pfeiffer F."/>
            <person name="Oesterhelt D."/>
            <person name="Kunte H.J."/>
        </authorList>
    </citation>
    <scope>NUCLEOTIDE SEQUENCE [LARGE SCALE GENOMIC DNA]</scope>
    <source>
        <strain evidence="4">ATCC 33173 / DSM 2581 / NBRC 15536 / NCIMB 2198 / 1H9</strain>
    </source>
</reference>
<feature type="domain" description="Transglycosylase SLT" evidence="2">
    <location>
        <begin position="43"/>
        <end position="178"/>
    </location>
</feature>
<evidence type="ECO:0000313" key="3">
    <source>
        <dbReference type="EMBL" id="CBV43930.1"/>
    </source>
</evidence>
<dbReference type="STRING" id="768066.HELO_4046"/>